<dbReference type="InterPro" id="IPR000863">
    <property type="entry name" value="Sulfotransferase_dom"/>
</dbReference>
<dbReference type="Pfam" id="PF00685">
    <property type="entry name" value="Sulfotransfer_1"/>
    <property type="match status" value="1"/>
</dbReference>
<reference evidence="4" key="1">
    <citation type="submission" date="2019-11" db="EMBL/GenBank/DDBJ databases">
        <title>Genomic insights into an expanded diversity of filamentous marine cyanobacteria reveals the extraordinary biosynthetic potential of Moorea and Okeania.</title>
        <authorList>
            <person name="Ferreira Leao T."/>
            <person name="Wang M."/>
            <person name="Moss N."/>
            <person name="Da Silva R."/>
            <person name="Sanders J."/>
            <person name="Nurk S."/>
            <person name="Gurevich A."/>
            <person name="Humphrey G."/>
            <person name="Reher R."/>
            <person name="Zhu Q."/>
            <person name="Belda-Ferre P."/>
            <person name="Glukhov E."/>
            <person name="Rex R."/>
            <person name="Dorrestein P.C."/>
            <person name="Knight R."/>
            <person name="Pevzner P."/>
            <person name="Gerwick W.H."/>
            <person name="Gerwick L."/>
        </authorList>
    </citation>
    <scope>NUCLEOTIDE SEQUENCE</scope>
    <source>
        <strain evidence="4">SIO1C4</strain>
    </source>
</reference>
<proteinExistence type="inferred from homology"/>
<dbReference type="EMBL" id="JAAHFQ010001263">
    <property type="protein sequence ID" value="NER32463.1"/>
    <property type="molecule type" value="Genomic_DNA"/>
</dbReference>
<evidence type="ECO:0000313" key="4">
    <source>
        <dbReference type="EMBL" id="NER32463.1"/>
    </source>
</evidence>
<accession>A0A6B3NKT7</accession>
<organism evidence="4">
    <name type="scientific">Symploca sp. SIO1C4</name>
    <dbReference type="NCBI Taxonomy" id="2607765"/>
    <lineage>
        <taxon>Bacteria</taxon>
        <taxon>Bacillati</taxon>
        <taxon>Cyanobacteriota</taxon>
        <taxon>Cyanophyceae</taxon>
        <taxon>Coleofasciculales</taxon>
        <taxon>Coleofasciculaceae</taxon>
        <taxon>Symploca</taxon>
    </lineage>
</organism>
<evidence type="ECO:0000256" key="1">
    <source>
        <dbReference type="ARBA" id="ARBA00005771"/>
    </source>
</evidence>
<comment type="similarity">
    <text evidence="1">Belongs to the sulfotransferase 1 family.</text>
</comment>
<dbReference type="Gene3D" id="3.40.50.300">
    <property type="entry name" value="P-loop containing nucleotide triphosphate hydrolases"/>
    <property type="match status" value="1"/>
</dbReference>
<dbReference type="GO" id="GO:0008146">
    <property type="term" value="F:sulfotransferase activity"/>
    <property type="evidence" value="ECO:0007669"/>
    <property type="project" value="InterPro"/>
</dbReference>
<dbReference type="SUPFAM" id="SSF52540">
    <property type="entry name" value="P-loop containing nucleoside triphosphate hydrolases"/>
    <property type="match status" value="1"/>
</dbReference>
<feature type="non-terminal residue" evidence="4">
    <location>
        <position position="1"/>
    </location>
</feature>
<gene>
    <name evidence="4" type="ORF">F6J89_33950</name>
</gene>
<feature type="domain" description="Sulfotransferase" evidence="3">
    <location>
        <begin position="2"/>
        <end position="159"/>
    </location>
</feature>
<evidence type="ECO:0000259" key="3">
    <source>
        <dbReference type="Pfam" id="PF00685"/>
    </source>
</evidence>
<evidence type="ECO:0000256" key="2">
    <source>
        <dbReference type="ARBA" id="ARBA00022679"/>
    </source>
</evidence>
<dbReference type="AlphaFoldDB" id="A0A6B3NKT7"/>
<protein>
    <submittedName>
        <fullName evidence="4">Sulfotransferase domain-containing protein</fullName>
    </submittedName>
</protein>
<sequence>FILRDPRDVVVSFYFSAKYSHGLVEPITTWRPHLQKLDFHEGLKFMIDAMKDVGYFEVQRSWTAADVDKKNVKIFRYEDLANDNQLFLKNLFDYLNIKIPEDVFIALCDRHKFENKSGGRNLGEENLNHHYRKGASGDWINHFDSSLQTYFKEVTKDLVEILGYSE</sequence>
<keyword evidence="2 4" id="KW-0808">Transferase</keyword>
<dbReference type="PANTHER" id="PTHR11783">
    <property type="entry name" value="SULFOTRANSFERASE SULT"/>
    <property type="match status" value="1"/>
</dbReference>
<name>A0A6B3NKT7_9CYAN</name>
<dbReference type="InterPro" id="IPR027417">
    <property type="entry name" value="P-loop_NTPase"/>
</dbReference>
<comment type="caution">
    <text evidence="4">The sequence shown here is derived from an EMBL/GenBank/DDBJ whole genome shotgun (WGS) entry which is preliminary data.</text>
</comment>